<keyword evidence="2" id="KW-1185">Reference proteome</keyword>
<organism evidence="1 2">
    <name type="scientific">Mya arenaria</name>
    <name type="common">Soft-shell clam</name>
    <dbReference type="NCBI Taxonomy" id="6604"/>
    <lineage>
        <taxon>Eukaryota</taxon>
        <taxon>Metazoa</taxon>
        <taxon>Spiralia</taxon>
        <taxon>Lophotrochozoa</taxon>
        <taxon>Mollusca</taxon>
        <taxon>Bivalvia</taxon>
        <taxon>Autobranchia</taxon>
        <taxon>Heteroconchia</taxon>
        <taxon>Euheterodonta</taxon>
        <taxon>Imparidentia</taxon>
        <taxon>Neoheterodontei</taxon>
        <taxon>Myida</taxon>
        <taxon>Myoidea</taxon>
        <taxon>Myidae</taxon>
        <taxon>Mya</taxon>
    </lineage>
</organism>
<reference evidence="1" key="1">
    <citation type="submission" date="2022-11" db="EMBL/GenBank/DDBJ databases">
        <title>Centuries of genome instability and evolution in soft-shell clam transmissible cancer (bioRxiv).</title>
        <authorList>
            <person name="Hart S.F.M."/>
            <person name="Yonemitsu M.A."/>
            <person name="Giersch R.M."/>
            <person name="Beal B.F."/>
            <person name="Arriagada G."/>
            <person name="Davis B.W."/>
            <person name="Ostrander E.A."/>
            <person name="Goff S.P."/>
            <person name="Metzger M.J."/>
        </authorList>
    </citation>
    <scope>NUCLEOTIDE SEQUENCE</scope>
    <source>
        <strain evidence="1">MELC-2E11</strain>
        <tissue evidence="1">Siphon/mantle</tissue>
    </source>
</reference>
<accession>A0ABY7EZ20</accession>
<dbReference type="InterPro" id="IPR008993">
    <property type="entry name" value="TIMP-like_OB-fold"/>
</dbReference>
<proteinExistence type="predicted"/>
<gene>
    <name evidence="1" type="ORF">MAR_004702</name>
</gene>
<dbReference type="EMBL" id="CP111020">
    <property type="protein sequence ID" value="WAR14597.1"/>
    <property type="molecule type" value="Genomic_DNA"/>
</dbReference>
<dbReference type="Proteomes" id="UP001164746">
    <property type="component" value="Chromosome 9"/>
</dbReference>
<dbReference type="SUPFAM" id="SSF50242">
    <property type="entry name" value="TIMP-like"/>
    <property type="match status" value="1"/>
</dbReference>
<protein>
    <submittedName>
        <fullName evidence="1">Uncharacterized protein</fullName>
    </submittedName>
</protein>
<evidence type="ECO:0000313" key="2">
    <source>
        <dbReference type="Proteomes" id="UP001164746"/>
    </source>
</evidence>
<sequence length="501" mass="56368">MWTENASGNTRQGIPQQQLVWSQRCIEDYQRHMKEVDLIDLIMGYYMSTTDQASNGLVTHHMQITAAHNSYIISQDSNPEAIQREWPKYQDFIEDLVKDLIGNYKASRAAPLSYIEKWHPFLVHNMTFSGDCTGLCCKYLADAVGAASTCWMQLEQQVRVGCSWSSKYVLDAVGDAIGDASMCWMQLEQQVRVGCSWISKYVLDAVGDASTCWMKLEQQLEQQVRVGCSWISKYVLDAVGDASMCWVRLSSKYVLDAVGDASMCWMQLVMQLLMQVRVGYSWSSKYVLDAVGSASTCWMQLVMQVCVGCSWSSKYVLDAVGDAIVDASTCWIQLEQQVRVGCSWISKYVLDAVGDASMCWMQLEQQLLMQVRVGYSWSSKYVLDAVGSASTCWMQLVMQVCVGCSWSSKYVLDAVGDAMQQEIRLMIVAIVAALVLLLTTARAEGCSCHPREPKEVFCNSDYAVVLEVVNVSEPFYSDNMDPGPWSMPWVDYGIEVRMDFK</sequence>
<name>A0ABY7EZ20_MYAAR</name>
<evidence type="ECO:0000313" key="1">
    <source>
        <dbReference type="EMBL" id="WAR14597.1"/>
    </source>
</evidence>